<dbReference type="Pfam" id="PF21997">
    <property type="entry name" value="DUF6928"/>
    <property type="match status" value="1"/>
</dbReference>
<accession>A0ABT4UND4</accession>
<evidence type="ECO:0000313" key="1">
    <source>
        <dbReference type="EMBL" id="MDA3616344.1"/>
    </source>
</evidence>
<keyword evidence="2" id="KW-1185">Reference proteome</keyword>
<dbReference type="EMBL" id="JAQGEF010000028">
    <property type="protein sequence ID" value="MDA3616344.1"/>
    <property type="molecule type" value="Genomic_DNA"/>
</dbReference>
<gene>
    <name evidence="1" type="ORF">O3P16_16120</name>
</gene>
<comment type="caution">
    <text evidence="1">The sequence shown here is derived from an EMBL/GenBank/DDBJ whole genome shotgun (WGS) entry which is preliminary data.</text>
</comment>
<dbReference type="RefSeq" id="WP_407032673.1">
    <property type="nucleotide sequence ID" value="NZ_JAQGEF010000028.1"/>
</dbReference>
<dbReference type="InterPro" id="IPR053847">
    <property type="entry name" value="DUF6928"/>
</dbReference>
<protein>
    <submittedName>
        <fullName evidence="1">Uncharacterized protein</fullName>
    </submittedName>
</protein>
<organism evidence="1 2">
    <name type="scientific">Polluticaenibacter yanchengensis</name>
    <dbReference type="NCBI Taxonomy" id="3014562"/>
    <lineage>
        <taxon>Bacteria</taxon>
        <taxon>Pseudomonadati</taxon>
        <taxon>Bacteroidota</taxon>
        <taxon>Chitinophagia</taxon>
        <taxon>Chitinophagales</taxon>
        <taxon>Chitinophagaceae</taxon>
        <taxon>Polluticaenibacter</taxon>
    </lineage>
</organism>
<evidence type="ECO:0000313" key="2">
    <source>
        <dbReference type="Proteomes" id="UP001210231"/>
    </source>
</evidence>
<name>A0ABT4UND4_9BACT</name>
<sequence length="220" mass="25251">MGWKLSAIIIDTVEDTEKVLSCFNFSDFEYYQTEALEIVMLPKANEIYIGTYNKKTIICVDVFPQEIIESRNSELENNLITLFPNSEICCLILHSGVNLWGYSLIKNGEKIRARAGWSNVGTTVESGVPIKEELELLSKSRINDSGKREYWFEENPGNPFQEDQVGENFVFKILERYFTDEDIYDDLLFETDLKGYKFTLKSGLQSESDHTIPTVVAEKP</sequence>
<dbReference type="Proteomes" id="UP001210231">
    <property type="component" value="Unassembled WGS sequence"/>
</dbReference>
<reference evidence="1 2" key="1">
    <citation type="submission" date="2022-12" db="EMBL/GenBank/DDBJ databases">
        <title>Chitinophagaceae gen. sp. nov., a new member of the family Chitinophagaceae, isolated from soil in a chemical factory.</title>
        <authorList>
            <person name="Ke Z."/>
        </authorList>
    </citation>
    <scope>NUCLEOTIDE SEQUENCE [LARGE SCALE GENOMIC DNA]</scope>
    <source>
        <strain evidence="1 2">LY-5</strain>
    </source>
</reference>
<proteinExistence type="predicted"/>